<dbReference type="Gene3D" id="1.20.5.4130">
    <property type="match status" value="1"/>
</dbReference>
<feature type="domain" description="NB-ARC" evidence="7">
    <location>
        <begin position="154"/>
        <end position="311"/>
    </location>
</feature>
<evidence type="ECO:0000313" key="12">
    <source>
        <dbReference type="Proteomes" id="UP001187471"/>
    </source>
</evidence>
<feature type="domain" description="Disease resistance N-terminal" evidence="8">
    <location>
        <begin position="6"/>
        <end position="79"/>
    </location>
</feature>
<evidence type="ECO:0000256" key="6">
    <source>
        <dbReference type="ARBA" id="ARBA00022840"/>
    </source>
</evidence>
<dbReference type="SUPFAM" id="SSF52058">
    <property type="entry name" value="L domain-like"/>
    <property type="match status" value="1"/>
</dbReference>
<keyword evidence="6" id="KW-0067">ATP-binding</keyword>
<evidence type="ECO:0000259" key="8">
    <source>
        <dbReference type="Pfam" id="PF18052"/>
    </source>
</evidence>
<gene>
    <name evidence="11" type="ORF">RJ640_001067</name>
</gene>
<dbReference type="EMBL" id="JAVXUO010003099">
    <property type="protein sequence ID" value="KAK2966743.1"/>
    <property type="molecule type" value="Genomic_DNA"/>
</dbReference>
<dbReference type="InterPro" id="IPR041118">
    <property type="entry name" value="Rx_N"/>
</dbReference>
<accession>A0AA88QHQ8</accession>
<dbReference type="Pfam" id="PF00931">
    <property type="entry name" value="NB-ARC"/>
    <property type="match status" value="1"/>
</dbReference>
<dbReference type="Pfam" id="PF23559">
    <property type="entry name" value="WHD_DRP"/>
    <property type="match status" value="1"/>
</dbReference>
<dbReference type="GO" id="GO:0005524">
    <property type="term" value="F:ATP binding"/>
    <property type="evidence" value="ECO:0007669"/>
    <property type="project" value="UniProtKB-KW"/>
</dbReference>
<comment type="similarity">
    <text evidence="1">Belongs to the disease resistance NB-LRR family.</text>
</comment>
<organism evidence="11 12">
    <name type="scientific">Escallonia rubra</name>
    <dbReference type="NCBI Taxonomy" id="112253"/>
    <lineage>
        <taxon>Eukaryota</taxon>
        <taxon>Viridiplantae</taxon>
        <taxon>Streptophyta</taxon>
        <taxon>Embryophyta</taxon>
        <taxon>Tracheophyta</taxon>
        <taxon>Spermatophyta</taxon>
        <taxon>Magnoliopsida</taxon>
        <taxon>eudicotyledons</taxon>
        <taxon>Gunneridae</taxon>
        <taxon>Pentapetalae</taxon>
        <taxon>asterids</taxon>
        <taxon>campanulids</taxon>
        <taxon>Escalloniales</taxon>
        <taxon>Escalloniaceae</taxon>
        <taxon>Escallonia</taxon>
    </lineage>
</organism>
<feature type="domain" description="Disease resistance R13L4/SHOC-2-like LRR" evidence="10">
    <location>
        <begin position="534"/>
        <end position="757"/>
    </location>
</feature>
<dbReference type="AlphaFoldDB" id="A0AA88QHQ8"/>
<dbReference type="Gene3D" id="1.10.10.10">
    <property type="entry name" value="Winged helix-like DNA-binding domain superfamily/Winged helix DNA-binding domain"/>
    <property type="match status" value="1"/>
</dbReference>
<dbReference type="Pfam" id="PF23598">
    <property type="entry name" value="LRR_14"/>
    <property type="match status" value="1"/>
</dbReference>
<dbReference type="PANTHER" id="PTHR36766">
    <property type="entry name" value="PLANT BROAD-SPECTRUM MILDEW RESISTANCE PROTEIN RPW8"/>
    <property type="match status" value="1"/>
</dbReference>
<dbReference type="Proteomes" id="UP001187471">
    <property type="component" value="Unassembled WGS sequence"/>
</dbReference>
<evidence type="ECO:0000256" key="2">
    <source>
        <dbReference type="ARBA" id="ARBA00022614"/>
    </source>
</evidence>
<keyword evidence="5" id="KW-0611">Plant defense</keyword>
<dbReference type="InterPro" id="IPR036388">
    <property type="entry name" value="WH-like_DNA-bd_sf"/>
</dbReference>
<dbReference type="Pfam" id="PF18052">
    <property type="entry name" value="Rx_N"/>
    <property type="match status" value="1"/>
</dbReference>
<keyword evidence="2" id="KW-0433">Leucine-rich repeat</keyword>
<dbReference type="Gene3D" id="3.80.10.10">
    <property type="entry name" value="Ribonuclease Inhibitor"/>
    <property type="match status" value="1"/>
</dbReference>
<dbReference type="GO" id="GO:0051607">
    <property type="term" value="P:defense response to virus"/>
    <property type="evidence" value="ECO:0007669"/>
    <property type="project" value="UniProtKB-ARBA"/>
</dbReference>
<sequence>MADTTKIGLALGIKGELNKLKGTLSTVKAVLVDAEGLQETKAVLSVWLEALKDVCYAIDDILDEYDVIDLQQKVNQRSIQSKVRNILSRSNPRVFRFRMDHKNKAIREKLDQIAAYRHNFHLPHVERSLLPHWQRETHSSVIASNVIGRDHDRDLLVEKLVKVADDKGVAVIPILGIGGLGKTTLAKLVYNDERVVKYFDLRKWVCVSDEFDVKKIIGNIVVMNNLTLEHLQQHLRQNLSARRYLLILDDVWNEDLRKWRELRDLLLCGAPGSKIVVTTRSQSVVSTLDPIYIHKLIGLSDKESLFLLMELALGKGQMERHHNLKTIGEQIVRKCKGVPLAITTLGSLLHMNTQANDWCSVRDNAIWKLQQTATDILPALKLSYNHLPPHLKRCFAICAIFPKDHEFCASQLIGTWMALGLLGSRDQVEEGDDIGKKYFIELCSRSFFQDVKDSSWDTEFSMHDLMHDLALSIIGSESLILIKDSPMVPNQKFSPMVPNQKFQHVYFSMQRNDFFPSSLLQLRKLQTVITLRGCSQSFVDTCVSRFKCLRILDLSDSIFETLPRSIGGLKHLKYLDIRWNANLNSLPRSLCKLQGLQTLHLMGCRGLTKLPRDFGNLISLRWLSLTTQETFLPVNVFQRLTCLRTLECIPRGLRILIIFNCPNLGSSPGLPYLTSLVGLVIAGCDKLDLNMDEESIREHGGGLTSLQLLFIYSLPNLVTFPQWLVPSAANTLKHLALSKCENLTTLPEDLNALQKLSIYSCPNCLEWLDKQEPNSIIGLSLRTTTSLTDEQIQELALGLEESEQRFTWGTSRQVGSESLRVEFVHGKHEHGSTHSSMAYAFRPAKKCSANNKDWSKTVRIYMRSIDKDDHLSSDPPTDDTKRLWLREDARLILQIRNSIDSEILGLINHCEFVKELMDYLEFLYSGKGNISRIYDVCRAFYRPEKETKTLTTFFMDFKKTYEEWNMLLPFSKDIKVQQAQREQMAAMSFLGALPPEFDTAKSQILSGTDITSLQEVFSQVLRT</sequence>
<dbReference type="FunFam" id="1.10.10.10:FF:000322">
    <property type="entry name" value="Probable disease resistance protein At1g63360"/>
    <property type="match status" value="1"/>
</dbReference>
<keyword evidence="3" id="KW-0677">Repeat</keyword>
<dbReference type="SUPFAM" id="SSF52540">
    <property type="entry name" value="P-loop containing nucleoside triphosphate hydrolases"/>
    <property type="match status" value="1"/>
</dbReference>
<evidence type="ECO:0000259" key="7">
    <source>
        <dbReference type="Pfam" id="PF00931"/>
    </source>
</evidence>
<evidence type="ECO:0000256" key="1">
    <source>
        <dbReference type="ARBA" id="ARBA00008894"/>
    </source>
</evidence>
<dbReference type="InterPro" id="IPR055414">
    <property type="entry name" value="LRR_R13L4/SHOC2-like"/>
</dbReference>
<dbReference type="InterPro" id="IPR058922">
    <property type="entry name" value="WHD_DRP"/>
</dbReference>
<feature type="domain" description="Disease resistance protein winged helix" evidence="9">
    <location>
        <begin position="400"/>
        <end position="470"/>
    </location>
</feature>
<comment type="caution">
    <text evidence="11">The sequence shown here is derived from an EMBL/GenBank/DDBJ whole genome shotgun (WGS) entry which is preliminary data.</text>
</comment>
<dbReference type="InterPro" id="IPR027417">
    <property type="entry name" value="P-loop_NTPase"/>
</dbReference>
<dbReference type="SUPFAM" id="SSF53756">
    <property type="entry name" value="UDP-Glycosyltransferase/glycogen phosphorylase"/>
    <property type="match status" value="1"/>
</dbReference>
<keyword evidence="4" id="KW-0547">Nucleotide-binding</keyword>
<name>A0AA88QHQ8_9ASTE</name>
<reference evidence="11" key="1">
    <citation type="submission" date="2022-12" db="EMBL/GenBank/DDBJ databases">
        <title>Draft genome assemblies for two species of Escallonia (Escalloniales).</title>
        <authorList>
            <person name="Chanderbali A."/>
            <person name="Dervinis C."/>
            <person name="Anghel I."/>
            <person name="Soltis D."/>
            <person name="Soltis P."/>
            <person name="Zapata F."/>
        </authorList>
    </citation>
    <scope>NUCLEOTIDE SEQUENCE</scope>
    <source>
        <strain evidence="11">UCBG92.1500</strain>
        <tissue evidence="11">Leaf</tissue>
    </source>
</reference>
<dbReference type="InterPro" id="IPR002182">
    <property type="entry name" value="NB-ARC"/>
</dbReference>
<evidence type="ECO:0000256" key="3">
    <source>
        <dbReference type="ARBA" id="ARBA00022737"/>
    </source>
</evidence>
<dbReference type="Gene3D" id="3.40.50.2000">
    <property type="entry name" value="Glycogen Phosphorylase B"/>
    <property type="match status" value="1"/>
</dbReference>
<evidence type="ECO:0000256" key="5">
    <source>
        <dbReference type="ARBA" id="ARBA00022821"/>
    </source>
</evidence>
<dbReference type="Gene3D" id="3.40.50.300">
    <property type="entry name" value="P-loop containing nucleotide triphosphate hydrolases"/>
    <property type="match status" value="1"/>
</dbReference>
<evidence type="ECO:0000313" key="11">
    <source>
        <dbReference type="EMBL" id="KAK2966743.1"/>
    </source>
</evidence>
<evidence type="ECO:0000259" key="10">
    <source>
        <dbReference type="Pfam" id="PF23598"/>
    </source>
</evidence>
<dbReference type="PANTHER" id="PTHR36766:SF61">
    <property type="entry name" value="NB-ARC DOMAIN DISEASE RESISTANCE PROTEIN"/>
    <property type="match status" value="1"/>
</dbReference>
<dbReference type="InterPro" id="IPR032675">
    <property type="entry name" value="LRR_dom_sf"/>
</dbReference>
<dbReference type="GO" id="GO:0043531">
    <property type="term" value="F:ADP binding"/>
    <property type="evidence" value="ECO:0007669"/>
    <property type="project" value="InterPro"/>
</dbReference>
<protein>
    <submittedName>
        <fullName evidence="11">Uncharacterized protein</fullName>
    </submittedName>
</protein>
<evidence type="ECO:0000259" key="9">
    <source>
        <dbReference type="Pfam" id="PF23559"/>
    </source>
</evidence>
<dbReference type="PRINTS" id="PR00364">
    <property type="entry name" value="DISEASERSIST"/>
</dbReference>
<dbReference type="FunFam" id="3.40.50.300:FF:001091">
    <property type="entry name" value="Probable disease resistance protein At1g61300"/>
    <property type="match status" value="1"/>
</dbReference>
<evidence type="ECO:0000256" key="4">
    <source>
        <dbReference type="ARBA" id="ARBA00022741"/>
    </source>
</evidence>
<proteinExistence type="inferred from homology"/>
<keyword evidence="12" id="KW-1185">Reference proteome</keyword>